<sequence length="63" mass="7362">MTGQNFRRMMADGAEQFIDRERLLRALDRITQRQLDNDPTVAQNLGDLRVPDHLDLRIRVRSG</sequence>
<dbReference type="RefSeq" id="WP_219239296.1">
    <property type="nucleotide sequence ID" value="NZ_JAHWZX010000019.1"/>
</dbReference>
<evidence type="ECO:0000313" key="2">
    <source>
        <dbReference type="Proteomes" id="UP001197214"/>
    </source>
</evidence>
<proteinExistence type="predicted"/>
<dbReference type="EMBL" id="JAHWZX010000019">
    <property type="protein sequence ID" value="MBW4332160.1"/>
    <property type="molecule type" value="Genomic_DNA"/>
</dbReference>
<evidence type="ECO:0000313" key="1">
    <source>
        <dbReference type="EMBL" id="MBW4332160.1"/>
    </source>
</evidence>
<gene>
    <name evidence="1" type="ORF">KY084_14955</name>
</gene>
<organism evidence="1 2">
    <name type="scientific">Stakelama flava</name>
    <dbReference type="NCBI Taxonomy" id="2860338"/>
    <lineage>
        <taxon>Bacteria</taxon>
        <taxon>Pseudomonadati</taxon>
        <taxon>Pseudomonadota</taxon>
        <taxon>Alphaproteobacteria</taxon>
        <taxon>Sphingomonadales</taxon>
        <taxon>Sphingomonadaceae</taxon>
        <taxon>Stakelama</taxon>
    </lineage>
</organism>
<reference evidence="1 2" key="1">
    <citation type="submission" date="2021-07" db="EMBL/GenBank/DDBJ databases">
        <title>Stakelama flava sp. nov., a novel endophytic bacterium isolated from branch of Kandelia candel.</title>
        <authorList>
            <person name="Tuo L."/>
        </authorList>
    </citation>
    <scope>NUCLEOTIDE SEQUENCE [LARGE SCALE GENOMIC DNA]</scope>
    <source>
        <strain evidence="1 2">CBK3Z-3</strain>
    </source>
</reference>
<name>A0ABS6XRV4_9SPHN</name>
<dbReference type="Proteomes" id="UP001197214">
    <property type="component" value="Unassembled WGS sequence"/>
</dbReference>
<evidence type="ECO:0008006" key="3">
    <source>
        <dbReference type="Google" id="ProtNLM"/>
    </source>
</evidence>
<accession>A0ABS6XRV4</accession>
<keyword evidence="2" id="KW-1185">Reference proteome</keyword>
<comment type="caution">
    <text evidence="1">The sequence shown here is derived from an EMBL/GenBank/DDBJ whole genome shotgun (WGS) entry which is preliminary data.</text>
</comment>
<protein>
    <recommendedName>
        <fullName evidence="3">Type II toxin-antitoxin system RelE/ParE family toxin</fullName>
    </recommendedName>
</protein>